<organism evidence="3">
    <name type="scientific">Phallusia mammillata</name>
    <dbReference type="NCBI Taxonomy" id="59560"/>
    <lineage>
        <taxon>Eukaryota</taxon>
        <taxon>Metazoa</taxon>
        <taxon>Chordata</taxon>
        <taxon>Tunicata</taxon>
        <taxon>Ascidiacea</taxon>
        <taxon>Phlebobranchia</taxon>
        <taxon>Ascidiidae</taxon>
        <taxon>Phallusia</taxon>
    </lineage>
</organism>
<evidence type="ECO:0000313" key="3">
    <source>
        <dbReference type="EMBL" id="CAB3227230.1"/>
    </source>
</evidence>
<reference evidence="3" key="1">
    <citation type="submission" date="2020-04" db="EMBL/GenBank/DDBJ databases">
        <authorList>
            <person name="Neveu A P."/>
        </authorList>
    </citation>
    <scope>NUCLEOTIDE SEQUENCE</scope>
    <source>
        <tissue evidence="3">Whole embryo</tissue>
    </source>
</reference>
<sequence length="299" mass="34298">MDWVSSAEIRHISKLPKSKGQCLLGRQLRLNISDLDEDLRSGALLDYYYDVMQFVVSRGMPWHEVANAMTFANDFFRSFIHLTLPKSLCALRELSTQYVEQQKLGIENMKKLAQYFTVHVLAHHSLFQFVFSRERDCKSKHMSLEVQVSDAPKELSLSKTLKLWEYENRVQKVKSEENRKQMELNKERDLAKEKTQAVEKEIEHQLAKKEEVGEVDVKSMTEFLSALTAEEVNLVHDEVGFEIKKMKQAAEIAADLQAIPIPPELQNSTQKLPSKTQMKVKSSAGSRKSSGKGSPRKKK</sequence>
<feature type="coiled-coil region" evidence="1">
    <location>
        <begin position="174"/>
        <end position="210"/>
    </location>
</feature>
<dbReference type="EMBL" id="LR783513">
    <property type="protein sequence ID" value="CAB3227230.1"/>
    <property type="molecule type" value="mRNA"/>
</dbReference>
<feature type="compositionally biased region" description="Polar residues" evidence="2">
    <location>
        <begin position="265"/>
        <end position="280"/>
    </location>
</feature>
<dbReference type="PANTHER" id="PTHR28457">
    <property type="entry name" value="COILED-COIL DOMAIN-CONTAINING PROTEIN 189"/>
    <property type="match status" value="1"/>
</dbReference>
<evidence type="ECO:0000256" key="1">
    <source>
        <dbReference type="SAM" id="Coils"/>
    </source>
</evidence>
<protein>
    <submittedName>
        <fullName evidence="3">Uncharacterized protein C8orf74 homolog</fullName>
    </submittedName>
</protein>
<dbReference type="PANTHER" id="PTHR28457:SF2">
    <property type="entry name" value="SIMILAR TO 4930578I06RIK PROTEIN"/>
    <property type="match status" value="1"/>
</dbReference>
<dbReference type="AlphaFoldDB" id="A0A6F9D8X1"/>
<keyword evidence="1" id="KW-0175">Coiled coil</keyword>
<dbReference type="InterPro" id="IPR032727">
    <property type="entry name" value="CLAMP"/>
</dbReference>
<name>A0A6F9D8X1_9ASCI</name>
<accession>A0A6F9D8X1</accession>
<feature type="region of interest" description="Disordered" evidence="2">
    <location>
        <begin position="261"/>
        <end position="299"/>
    </location>
</feature>
<feature type="compositionally biased region" description="Low complexity" evidence="2">
    <location>
        <begin position="281"/>
        <end position="293"/>
    </location>
</feature>
<gene>
    <name evidence="3" type="primary">C8orf74</name>
</gene>
<evidence type="ECO:0000256" key="2">
    <source>
        <dbReference type="SAM" id="MobiDB-lite"/>
    </source>
</evidence>
<proteinExistence type="evidence at transcript level"/>